<dbReference type="InterPro" id="IPR009936">
    <property type="entry name" value="DUF1468"/>
</dbReference>
<feature type="transmembrane region" description="Helical" evidence="1">
    <location>
        <begin position="90"/>
        <end position="115"/>
    </location>
</feature>
<comment type="caution">
    <text evidence="3">The sequence shown here is derived from an EMBL/GenBank/DDBJ whole genome shotgun (WGS) entry which is preliminary data.</text>
</comment>
<feature type="transmembrane region" description="Helical" evidence="1">
    <location>
        <begin position="17"/>
        <end position="40"/>
    </location>
</feature>
<keyword evidence="1" id="KW-1133">Transmembrane helix</keyword>
<dbReference type="Pfam" id="PF07331">
    <property type="entry name" value="TctB"/>
    <property type="match status" value="1"/>
</dbReference>
<feature type="transmembrane region" description="Helical" evidence="1">
    <location>
        <begin position="52"/>
        <end position="70"/>
    </location>
</feature>
<accession>A0A6L9MKW8</accession>
<reference evidence="3 4" key="1">
    <citation type="submission" date="2020-01" db="EMBL/GenBank/DDBJ databases">
        <title>Genomes of bacteria type strains.</title>
        <authorList>
            <person name="Chen J."/>
            <person name="Zhu S."/>
            <person name="Chen J."/>
        </authorList>
    </citation>
    <scope>NUCLEOTIDE SEQUENCE [LARGE SCALE GENOMIC DNA]</scope>
    <source>
        <strain evidence="3 4">KCTC 52919</strain>
    </source>
</reference>
<evidence type="ECO:0000256" key="1">
    <source>
        <dbReference type="SAM" id="Phobius"/>
    </source>
</evidence>
<organism evidence="3 4">
    <name type="scientific">Aurantimonas aggregata</name>
    <dbReference type="NCBI Taxonomy" id="2047720"/>
    <lineage>
        <taxon>Bacteria</taxon>
        <taxon>Pseudomonadati</taxon>
        <taxon>Pseudomonadota</taxon>
        <taxon>Alphaproteobacteria</taxon>
        <taxon>Hyphomicrobiales</taxon>
        <taxon>Aurantimonadaceae</taxon>
        <taxon>Aurantimonas</taxon>
    </lineage>
</organism>
<dbReference type="Proteomes" id="UP000476332">
    <property type="component" value="Unassembled WGS sequence"/>
</dbReference>
<name>A0A6L9MKW8_9HYPH</name>
<feature type="transmembrane region" description="Helical" evidence="1">
    <location>
        <begin position="127"/>
        <end position="145"/>
    </location>
</feature>
<dbReference type="AlphaFoldDB" id="A0A6L9MKW8"/>
<evidence type="ECO:0000313" key="4">
    <source>
        <dbReference type="Proteomes" id="UP000476332"/>
    </source>
</evidence>
<gene>
    <name evidence="3" type="ORF">GTW51_17675</name>
</gene>
<keyword evidence="1" id="KW-0812">Transmembrane</keyword>
<evidence type="ECO:0000259" key="2">
    <source>
        <dbReference type="Pfam" id="PF07331"/>
    </source>
</evidence>
<keyword evidence="1" id="KW-0472">Membrane</keyword>
<keyword evidence="4" id="KW-1185">Reference proteome</keyword>
<sequence length="163" mass="17263">MSENVPSSGTSRRRPDWAAVAIGIALLALALVIFWNTLLVTGGAYTQIGPKAFPYAIAAFLGVLSIWTIASALRGGFPEREHDAVGPIVWIVGGLTAQLLLLNVVGFSIATGLLFAATAKAFGRGAFWKTIPIGILLSLALWLMFTKLLKLSLPAGVLERLFG</sequence>
<dbReference type="RefSeq" id="WP_163045390.1">
    <property type="nucleotide sequence ID" value="NZ_JAAAMJ010000017.1"/>
</dbReference>
<dbReference type="EMBL" id="JAAAMJ010000017">
    <property type="protein sequence ID" value="NDV88534.1"/>
    <property type="molecule type" value="Genomic_DNA"/>
</dbReference>
<feature type="domain" description="DUF1468" evidence="2">
    <location>
        <begin position="21"/>
        <end position="154"/>
    </location>
</feature>
<protein>
    <submittedName>
        <fullName evidence="3">Tripartite tricarboxylate transporter TctB family protein</fullName>
    </submittedName>
</protein>
<evidence type="ECO:0000313" key="3">
    <source>
        <dbReference type="EMBL" id="NDV88534.1"/>
    </source>
</evidence>
<proteinExistence type="predicted"/>